<dbReference type="HOGENOM" id="CLU_322367_0_0_1"/>
<proteinExistence type="predicted"/>
<reference evidence="3 4" key="1">
    <citation type="journal article" date="2012" name="Eukaryot. Cell">
        <title>Genome sequence of the Trichosporon asahii environmental strain CBS 8904.</title>
        <authorList>
            <person name="Yang R.Y."/>
            <person name="Li H.T."/>
            <person name="Zhu H."/>
            <person name="Zhou G.P."/>
            <person name="Wang M."/>
            <person name="Wang L."/>
        </authorList>
    </citation>
    <scope>NUCLEOTIDE SEQUENCE [LARGE SCALE GENOMIC DNA]</scope>
    <source>
        <strain evidence="3 4">CBS 8904</strain>
    </source>
</reference>
<evidence type="ECO:0000313" key="3">
    <source>
        <dbReference type="EMBL" id="EKD01954.1"/>
    </source>
</evidence>
<dbReference type="EMBL" id="AMBO01000303">
    <property type="protein sequence ID" value="EKD01954.1"/>
    <property type="molecule type" value="Genomic_DNA"/>
</dbReference>
<evidence type="ECO:0000313" key="4">
    <source>
        <dbReference type="Proteomes" id="UP000006757"/>
    </source>
</evidence>
<keyword evidence="1" id="KW-0175">Coiled coil</keyword>
<dbReference type="Proteomes" id="UP000006757">
    <property type="component" value="Unassembled WGS sequence"/>
</dbReference>
<dbReference type="InParanoid" id="K1WL27"/>
<name>K1WL27_TRIAC</name>
<feature type="coiled-coil region" evidence="1">
    <location>
        <begin position="278"/>
        <end position="319"/>
    </location>
</feature>
<comment type="caution">
    <text evidence="3">The sequence shown here is derived from an EMBL/GenBank/DDBJ whole genome shotgun (WGS) entry which is preliminary data.</text>
</comment>
<dbReference type="eggNOG" id="ENOG502S00B">
    <property type="taxonomic scope" value="Eukaryota"/>
</dbReference>
<feature type="region of interest" description="Disordered" evidence="2">
    <location>
        <begin position="561"/>
        <end position="628"/>
    </location>
</feature>
<feature type="coiled-coil region" evidence="1">
    <location>
        <begin position="41"/>
        <end position="140"/>
    </location>
</feature>
<gene>
    <name evidence="3" type="ORF">A1Q2_03749</name>
</gene>
<accession>K1WL27</accession>
<feature type="compositionally biased region" description="Acidic residues" evidence="2">
    <location>
        <begin position="539"/>
        <end position="551"/>
    </location>
</feature>
<feature type="compositionally biased region" description="Basic and acidic residues" evidence="2">
    <location>
        <begin position="950"/>
        <end position="968"/>
    </location>
</feature>
<organism evidence="3 4">
    <name type="scientific">Trichosporon asahii var. asahii (strain CBS 8904)</name>
    <name type="common">Yeast</name>
    <dbReference type="NCBI Taxonomy" id="1220162"/>
    <lineage>
        <taxon>Eukaryota</taxon>
        <taxon>Fungi</taxon>
        <taxon>Dikarya</taxon>
        <taxon>Basidiomycota</taxon>
        <taxon>Agaricomycotina</taxon>
        <taxon>Tremellomycetes</taxon>
        <taxon>Trichosporonales</taxon>
        <taxon>Trichosporonaceae</taxon>
        <taxon>Trichosporon</taxon>
    </lineage>
</organism>
<dbReference type="STRING" id="1220162.K1WL27"/>
<feature type="compositionally biased region" description="Basic and acidic residues" evidence="2">
    <location>
        <begin position="197"/>
        <end position="230"/>
    </location>
</feature>
<feature type="compositionally biased region" description="Acidic residues" evidence="2">
    <location>
        <begin position="563"/>
        <end position="587"/>
    </location>
</feature>
<feature type="region of interest" description="Disordered" evidence="2">
    <location>
        <begin position="143"/>
        <end position="250"/>
    </location>
</feature>
<evidence type="ECO:0000256" key="2">
    <source>
        <dbReference type="SAM" id="MobiDB-lite"/>
    </source>
</evidence>
<feature type="region of interest" description="Disordered" evidence="2">
    <location>
        <begin position="913"/>
        <end position="968"/>
    </location>
</feature>
<feature type="compositionally biased region" description="Basic and acidic residues" evidence="2">
    <location>
        <begin position="588"/>
        <end position="604"/>
    </location>
</feature>
<evidence type="ECO:0000256" key="1">
    <source>
        <dbReference type="SAM" id="Coils"/>
    </source>
</evidence>
<feature type="compositionally biased region" description="Basic and acidic residues" evidence="2">
    <location>
        <begin position="924"/>
        <end position="933"/>
    </location>
</feature>
<dbReference type="OrthoDB" id="2592022at2759"/>
<dbReference type="AlphaFoldDB" id="K1WL27"/>
<keyword evidence="4" id="KW-1185">Reference proteome</keyword>
<protein>
    <submittedName>
        <fullName evidence="3">Uncharacterized protein</fullName>
    </submittedName>
</protein>
<feature type="region of interest" description="Disordered" evidence="2">
    <location>
        <begin position="536"/>
        <end position="555"/>
    </location>
</feature>
<feature type="compositionally biased region" description="Basic and acidic residues" evidence="2">
    <location>
        <begin position="143"/>
        <end position="166"/>
    </location>
</feature>
<sequence length="968" mass="106640">MTTAIPQPSLPPTHPLSIEIQSLKQQISQYRQIAHQSYIEIQGVRLELELKKDEVTGLERKNEALKQEVETLRTTPEPPQAPPPANALAELSLAHRRLSAKLDFTEQQLRSVTLELASSKQELGRVLKEKEHEKALLNELRVGEEDREEEVAWERGERKRMEEQKKLCAVPPPLPRRLSDNILQKTPILTDAEDKEEAVKLEAKAEPKENGKPEEAVKDDDAEKDSKSDKSAPASPPKSTHRSSASISSITQSSDAISNLLIGQRGVARLFKDFTSVVSGKDKEIARLLNRVDELEVALGALREQLEAETTALVDAQAERDRVLRDDASAAKVVERYMTFSQKAHETVHSHLGHLRSRTSATQATLRNEAAVLRRRIEAEVERSNRLRAATEEMADELGKESAGRRREVAMRLQLIAAEETRARRAESWLDRVRRFRSEGAEIDSNLLAPLLDEAVAILSPAAPVEPKAGGKWRGMFGRRKSVSASVPAAATPDEESLARIFLAEELVQHLVNDLQIETERRMELEKQRVAWLAREAEEGVPPETDEDGDKVDDTGMLFSVENEGDSEEESASEDDTERPEENGDLPEDVKSEDKGDKEIKENGLKSPKKSKKARKVSNAAESTAGDGNVKLPELKVTTTMAEKEHLDELQAIFEPLEQRYIPLQKSLHDQSVALQHLKTSVPELAPRRPGLRAVSLNLKGRSEHDDLISLLDGLYEVIEDARVDTEIAMADEDRVFHGFAALLDVGGRGVVQAASVLRDARSYAASRSGDGTTYARLSVRVSDIEHDLMTIKRAMHEHAGEVEPEEVQPQVNGMAALGRRKPSLWQSLPLKTVTASRGPVLLSPLTALRSGSPDLSGDDLIQRRSASSPIGLLSSVGRSLSSGVGAMGNGITGGGRKVSDLAAGALYLPTRSRRNTVNSQTSDAKDEKKSEAADEGTPAENGERPTPPPKDEKKEEPERKGEVDDVE</sequence>
<dbReference type="OMA" id="QHEAHAT"/>
<feature type="compositionally biased region" description="Basic residues" evidence="2">
    <location>
        <begin position="607"/>
        <end position="616"/>
    </location>
</feature>